<dbReference type="EMBL" id="JAUSUL010000002">
    <property type="protein sequence ID" value="MDQ0315817.1"/>
    <property type="molecule type" value="Genomic_DNA"/>
</dbReference>
<feature type="transmembrane region" description="Helical" evidence="8">
    <location>
        <begin position="79"/>
        <end position="98"/>
    </location>
</feature>
<dbReference type="PANTHER" id="PTHR43124">
    <property type="entry name" value="PURINE EFFLUX PUMP PBUE"/>
    <property type="match status" value="1"/>
</dbReference>
<evidence type="ECO:0000259" key="9">
    <source>
        <dbReference type="PROSITE" id="PS50850"/>
    </source>
</evidence>
<evidence type="ECO:0000256" key="8">
    <source>
        <dbReference type="RuleBase" id="RU365088"/>
    </source>
</evidence>
<protein>
    <recommendedName>
        <fullName evidence="8">Bcr/CflA family efflux transporter</fullName>
    </recommendedName>
</protein>
<evidence type="ECO:0000256" key="1">
    <source>
        <dbReference type="ARBA" id="ARBA00004651"/>
    </source>
</evidence>
<keyword evidence="5 8" id="KW-0812">Transmembrane</keyword>
<comment type="subcellular location">
    <subcellularLocation>
        <location evidence="8">Cell inner membrane</location>
        <topology evidence="8">Multi-pass membrane protein</topology>
    </subcellularLocation>
    <subcellularLocation>
        <location evidence="1">Cell membrane</location>
        <topology evidence="1">Multi-pass membrane protein</topology>
    </subcellularLocation>
</comment>
<keyword evidence="8" id="KW-0997">Cell inner membrane</keyword>
<comment type="caution">
    <text evidence="10">The sequence shown here is derived from an EMBL/GenBank/DDBJ whole genome shotgun (WGS) entry which is preliminary data.</text>
</comment>
<feature type="transmembrane region" description="Helical" evidence="8">
    <location>
        <begin position="47"/>
        <end position="67"/>
    </location>
</feature>
<evidence type="ECO:0000256" key="3">
    <source>
        <dbReference type="ARBA" id="ARBA00022448"/>
    </source>
</evidence>
<keyword evidence="11" id="KW-1185">Reference proteome</keyword>
<dbReference type="PROSITE" id="PS50850">
    <property type="entry name" value="MFS"/>
    <property type="match status" value="1"/>
</dbReference>
<feature type="transmembrane region" description="Helical" evidence="8">
    <location>
        <begin position="340"/>
        <end position="367"/>
    </location>
</feature>
<comment type="similarity">
    <text evidence="2 8">Belongs to the major facilitator superfamily. Bcr/CmlA family.</text>
</comment>
<feature type="transmembrane region" description="Helical" evidence="8">
    <location>
        <begin position="282"/>
        <end position="303"/>
    </location>
</feature>
<evidence type="ECO:0000256" key="6">
    <source>
        <dbReference type="ARBA" id="ARBA00022989"/>
    </source>
</evidence>
<sequence length="403" mass="41619">MISRIASRSTPPSLFVLIVVSTLQPIAVNMYVPSLPAMERALGTDATSIQLTITVYLAATAIGQLIMGPLSDRFGRRPVLLCGLVLFVAGSLACAMAGSIGALLLARMVQAFGACAGLSLARAIVRDTSASNAAAARIGYLNMGMAIAPVLAPALGGQFEQAFGWRANFDFMAAFGGLVLIYAFMALPETRRRSAETASSRSMLDGSLRLLRNRAFWIYAGTLMLLSSTFFALVSGGPYVAIRVLGLSPATFGLYFMPLVLGYMFGNFVTARFGARIGIGRMITIGNSLTLTGVVLSVGLFSAGFQVPIALFGPLVITGIGNGFGLPNTIAGAVSVDPDLAGAASGVAGAVQVGGGAVATVIVGRLFDVDALAGTAWPMFLPMIVGAVCALILGAFARDSLLR</sequence>
<evidence type="ECO:0000256" key="5">
    <source>
        <dbReference type="ARBA" id="ARBA00022692"/>
    </source>
</evidence>
<dbReference type="GO" id="GO:0042910">
    <property type="term" value="F:xenobiotic transmembrane transporter activity"/>
    <property type="evidence" value="ECO:0007669"/>
    <property type="project" value="InterPro"/>
</dbReference>
<proteinExistence type="inferred from homology"/>
<dbReference type="SUPFAM" id="SSF103473">
    <property type="entry name" value="MFS general substrate transporter"/>
    <property type="match status" value="1"/>
</dbReference>
<feature type="transmembrane region" description="Helical" evidence="8">
    <location>
        <begin position="379"/>
        <end position="397"/>
    </location>
</feature>
<accession>A0AAE3VPP6</accession>
<dbReference type="GO" id="GO:0005886">
    <property type="term" value="C:plasma membrane"/>
    <property type="evidence" value="ECO:0007669"/>
    <property type="project" value="UniProtKB-SubCell"/>
</dbReference>
<dbReference type="CDD" id="cd17320">
    <property type="entry name" value="MFS_MdfA_MDR_like"/>
    <property type="match status" value="1"/>
</dbReference>
<evidence type="ECO:0000256" key="4">
    <source>
        <dbReference type="ARBA" id="ARBA00022475"/>
    </source>
</evidence>
<dbReference type="InterPro" id="IPR050189">
    <property type="entry name" value="MFS_Efflux_Transporters"/>
</dbReference>
<feature type="domain" description="Major facilitator superfamily (MFS) profile" evidence="9">
    <location>
        <begin position="13"/>
        <end position="402"/>
    </location>
</feature>
<dbReference type="NCBIfam" id="TIGR00710">
    <property type="entry name" value="efflux_Bcr_CflA"/>
    <property type="match status" value="1"/>
</dbReference>
<dbReference type="Gene3D" id="1.20.1720.10">
    <property type="entry name" value="Multidrug resistance protein D"/>
    <property type="match status" value="1"/>
</dbReference>
<evidence type="ECO:0000256" key="2">
    <source>
        <dbReference type="ARBA" id="ARBA00006236"/>
    </source>
</evidence>
<keyword evidence="7 8" id="KW-0472">Membrane</keyword>
<feature type="transmembrane region" description="Helical" evidence="8">
    <location>
        <begin position="12"/>
        <end position="32"/>
    </location>
</feature>
<dbReference type="RefSeq" id="WP_306885647.1">
    <property type="nucleotide sequence ID" value="NZ_JAUSUL010000002.1"/>
</dbReference>
<dbReference type="InterPro" id="IPR020846">
    <property type="entry name" value="MFS_dom"/>
</dbReference>
<dbReference type="InterPro" id="IPR004812">
    <property type="entry name" value="Efflux_drug-R_Bcr/CmlA"/>
</dbReference>
<keyword evidence="4" id="KW-1003">Cell membrane</keyword>
<keyword evidence="3 8" id="KW-0813">Transport</keyword>
<feature type="transmembrane region" description="Helical" evidence="8">
    <location>
        <begin position="137"/>
        <end position="155"/>
    </location>
</feature>
<dbReference type="InterPro" id="IPR005829">
    <property type="entry name" value="Sugar_transporter_CS"/>
</dbReference>
<dbReference type="GO" id="GO:1990961">
    <property type="term" value="P:xenobiotic detoxification by transmembrane export across the plasma membrane"/>
    <property type="evidence" value="ECO:0007669"/>
    <property type="project" value="InterPro"/>
</dbReference>
<dbReference type="Pfam" id="PF07690">
    <property type="entry name" value="MFS_1"/>
    <property type="match status" value="1"/>
</dbReference>
<evidence type="ECO:0000313" key="11">
    <source>
        <dbReference type="Proteomes" id="UP001229244"/>
    </source>
</evidence>
<feature type="transmembrane region" description="Helical" evidence="8">
    <location>
        <begin position="104"/>
        <end position="125"/>
    </location>
</feature>
<keyword evidence="6 8" id="KW-1133">Transmembrane helix</keyword>
<dbReference type="Proteomes" id="UP001229244">
    <property type="component" value="Unassembled WGS sequence"/>
</dbReference>
<dbReference type="AlphaFoldDB" id="A0AAE3VPP6"/>
<dbReference type="InterPro" id="IPR036259">
    <property type="entry name" value="MFS_trans_sf"/>
</dbReference>
<evidence type="ECO:0000256" key="7">
    <source>
        <dbReference type="ARBA" id="ARBA00023136"/>
    </source>
</evidence>
<gene>
    <name evidence="10" type="ORF">J2S73_002274</name>
</gene>
<feature type="transmembrane region" description="Helical" evidence="8">
    <location>
        <begin position="216"/>
        <end position="240"/>
    </location>
</feature>
<name>A0AAE3VPP6_9HYPH</name>
<feature type="transmembrane region" description="Helical" evidence="8">
    <location>
        <begin position="167"/>
        <end position="187"/>
    </location>
</feature>
<feature type="transmembrane region" description="Helical" evidence="8">
    <location>
        <begin position="252"/>
        <end position="270"/>
    </location>
</feature>
<dbReference type="PROSITE" id="PS00216">
    <property type="entry name" value="SUGAR_TRANSPORT_1"/>
    <property type="match status" value="1"/>
</dbReference>
<evidence type="ECO:0000313" key="10">
    <source>
        <dbReference type="EMBL" id="MDQ0315817.1"/>
    </source>
</evidence>
<organism evidence="10 11">
    <name type="scientific">Amorphus orientalis</name>
    <dbReference type="NCBI Taxonomy" id="649198"/>
    <lineage>
        <taxon>Bacteria</taxon>
        <taxon>Pseudomonadati</taxon>
        <taxon>Pseudomonadota</taxon>
        <taxon>Alphaproteobacteria</taxon>
        <taxon>Hyphomicrobiales</taxon>
        <taxon>Amorphaceae</taxon>
        <taxon>Amorphus</taxon>
    </lineage>
</organism>
<reference evidence="10" key="1">
    <citation type="submission" date="2023-07" db="EMBL/GenBank/DDBJ databases">
        <title>Genomic Encyclopedia of Type Strains, Phase IV (KMG-IV): sequencing the most valuable type-strain genomes for metagenomic binning, comparative biology and taxonomic classification.</title>
        <authorList>
            <person name="Goeker M."/>
        </authorList>
    </citation>
    <scope>NUCLEOTIDE SEQUENCE</scope>
    <source>
        <strain evidence="10">DSM 21202</strain>
    </source>
</reference>
<dbReference type="PANTHER" id="PTHR43124:SF3">
    <property type="entry name" value="CHLORAMPHENICOL EFFLUX PUMP RV0191"/>
    <property type="match status" value="1"/>
</dbReference>
<dbReference type="InterPro" id="IPR011701">
    <property type="entry name" value="MFS"/>
</dbReference>
<feature type="transmembrane region" description="Helical" evidence="8">
    <location>
        <begin position="309"/>
        <end position="328"/>
    </location>
</feature>